<feature type="chain" id="PRO_5020869650" evidence="5">
    <location>
        <begin position="27"/>
        <end position="395"/>
    </location>
</feature>
<dbReference type="GO" id="GO:0016491">
    <property type="term" value="F:oxidoreductase activity"/>
    <property type="evidence" value="ECO:0007669"/>
    <property type="project" value="InterPro"/>
</dbReference>
<evidence type="ECO:0000256" key="1">
    <source>
        <dbReference type="ARBA" id="ARBA00004196"/>
    </source>
</evidence>
<sequence length="395" mass="43325">MKKLMIKIALSAILMLTIILPEQLSAQTTKNFTINGSLTGMMPMPSKVYLMYDAVIEKPIDSAMVKNNKYTFKGNVEASVIATITLTKTDTPLPKDKLNVMLDNGILDITSDQSLSNAIVTGSSTTAHTEFLKITSFAVKESAAIQAIMQSEAYKTDESLKKEITSRSTNLLGNSLVNIIKYIRKNPSSPVSPYFTYTMIASGYVTPEMSDTLYQSFPASLKSAKLGLAIAAVFAKRKQAALDALAKRKALDELTPVGAKAKDFTQNDVNDQPISLSSFRGKYVLVDFWASWCAPCRAENPNLVKAYTKYKNKGFNILGVSLDSKNAKQAWINAIAKDGLVWTQVSDLKSFENEAAVLYGIKAIPQNFLIDPNGVIVAKNLRGEALEEKLNEIFK</sequence>
<comment type="caution">
    <text evidence="7">The sequence shown here is derived from an EMBL/GenBank/DDBJ whole genome shotgun (WGS) entry which is preliminary data.</text>
</comment>
<keyword evidence="4" id="KW-0676">Redox-active center</keyword>
<evidence type="ECO:0000259" key="6">
    <source>
        <dbReference type="PROSITE" id="PS51352"/>
    </source>
</evidence>
<dbReference type="SUPFAM" id="SSF52833">
    <property type="entry name" value="Thioredoxin-like"/>
    <property type="match status" value="1"/>
</dbReference>
<proteinExistence type="predicted"/>
<dbReference type="Proteomes" id="UP000309594">
    <property type="component" value="Unassembled WGS sequence"/>
</dbReference>
<dbReference type="GO" id="GO:0030313">
    <property type="term" value="C:cell envelope"/>
    <property type="evidence" value="ECO:0007669"/>
    <property type="project" value="UniProtKB-SubCell"/>
</dbReference>
<keyword evidence="3" id="KW-1015">Disulfide bond</keyword>
<evidence type="ECO:0000256" key="2">
    <source>
        <dbReference type="ARBA" id="ARBA00022748"/>
    </source>
</evidence>
<keyword evidence="5" id="KW-0732">Signal</keyword>
<dbReference type="InterPro" id="IPR036249">
    <property type="entry name" value="Thioredoxin-like_sf"/>
</dbReference>
<dbReference type="GO" id="GO:0017004">
    <property type="term" value="P:cytochrome complex assembly"/>
    <property type="evidence" value="ECO:0007669"/>
    <property type="project" value="UniProtKB-KW"/>
</dbReference>
<dbReference type="PANTHER" id="PTHR42852:SF6">
    <property type="entry name" value="THIOL:DISULFIDE INTERCHANGE PROTEIN DSBE"/>
    <property type="match status" value="1"/>
</dbReference>
<evidence type="ECO:0000256" key="5">
    <source>
        <dbReference type="SAM" id="SignalP"/>
    </source>
</evidence>
<dbReference type="EMBL" id="SWDX01000002">
    <property type="protein sequence ID" value="TKC63696.1"/>
    <property type="molecule type" value="Genomic_DNA"/>
</dbReference>
<gene>
    <name evidence="7" type="ORF">FBD94_04935</name>
</gene>
<dbReference type="InterPro" id="IPR013766">
    <property type="entry name" value="Thioredoxin_domain"/>
</dbReference>
<dbReference type="PROSITE" id="PS00194">
    <property type="entry name" value="THIOREDOXIN_1"/>
    <property type="match status" value="1"/>
</dbReference>
<feature type="signal peptide" evidence="5">
    <location>
        <begin position="1"/>
        <end position="26"/>
    </location>
</feature>
<evidence type="ECO:0000313" key="7">
    <source>
        <dbReference type="EMBL" id="TKC63696.1"/>
    </source>
</evidence>
<dbReference type="InterPro" id="IPR017937">
    <property type="entry name" value="Thioredoxin_CS"/>
</dbReference>
<protein>
    <submittedName>
        <fullName evidence="7">AhpC/TSA family protein</fullName>
    </submittedName>
</protein>
<comment type="subcellular location">
    <subcellularLocation>
        <location evidence="1">Cell envelope</location>
    </subcellularLocation>
</comment>
<evidence type="ECO:0000256" key="3">
    <source>
        <dbReference type="ARBA" id="ARBA00023157"/>
    </source>
</evidence>
<evidence type="ECO:0000313" key="8">
    <source>
        <dbReference type="Proteomes" id="UP000309594"/>
    </source>
</evidence>
<evidence type="ECO:0000256" key="4">
    <source>
        <dbReference type="ARBA" id="ARBA00023284"/>
    </source>
</evidence>
<feature type="domain" description="Thioredoxin" evidence="6">
    <location>
        <begin position="255"/>
        <end position="395"/>
    </location>
</feature>
<dbReference type="AlphaFoldDB" id="A0A4V5PDA7"/>
<dbReference type="PROSITE" id="PS51352">
    <property type="entry name" value="THIOREDOXIN_2"/>
    <property type="match status" value="1"/>
</dbReference>
<dbReference type="InterPro" id="IPR025380">
    <property type="entry name" value="DUF4369"/>
</dbReference>
<dbReference type="PANTHER" id="PTHR42852">
    <property type="entry name" value="THIOL:DISULFIDE INTERCHANGE PROTEIN DSBE"/>
    <property type="match status" value="1"/>
</dbReference>
<dbReference type="Pfam" id="PF14289">
    <property type="entry name" value="DUF4369"/>
    <property type="match status" value="1"/>
</dbReference>
<dbReference type="InterPro" id="IPR000866">
    <property type="entry name" value="AhpC/TSA"/>
</dbReference>
<organism evidence="7 8">
    <name type="scientific">Pedobacter hiemivivus</name>
    <dbReference type="NCBI Taxonomy" id="2530454"/>
    <lineage>
        <taxon>Bacteria</taxon>
        <taxon>Pseudomonadati</taxon>
        <taxon>Bacteroidota</taxon>
        <taxon>Sphingobacteriia</taxon>
        <taxon>Sphingobacteriales</taxon>
        <taxon>Sphingobacteriaceae</taxon>
        <taxon>Pedobacter</taxon>
    </lineage>
</organism>
<dbReference type="Gene3D" id="3.40.30.10">
    <property type="entry name" value="Glutaredoxin"/>
    <property type="match status" value="1"/>
</dbReference>
<keyword evidence="2" id="KW-0201">Cytochrome c-type biogenesis</keyword>
<dbReference type="Pfam" id="PF00578">
    <property type="entry name" value="AhpC-TSA"/>
    <property type="match status" value="1"/>
</dbReference>
<dbReference type="GO" id="GO:0016209">
    <property type="term" value="F:antioxidant activity"/>
    <property type="evidence" value="ECO:0007669"/>
    <property type="project" value="InterPro"/>
</dbReference>
<name>A0A4V5PDA7_9SPHI</name>
<dbReference type="InterPro" id="IPR050553">
    <property type="entry name" value="Thioredoxin_ResA/DsbE_sf"/>
</dbReference>
<reference evidence="7 8" key="1">
    <citation type="submission" date="2019-04" db="EMBL/GenBank/DDBJ databases">
        <title>Pedobacter sp. RP-1-16 sp. nov., isolated from Arctic soil.</title>
        <authorList>
            <person name="Dahal R.H."/>
            <person name="Kim D.-U."/>
        </authorList>
    </citation>
    <scope>NUCLEOTIDE SEQUENCE [LARGE SCALE GENOMIC DNA]</scope>
    <source>
        <strain evidence="7 8">RP-1-16</strain>
    </source>
</reference>
<accession>A0A4V5PDA7</accession>
<dbReference type="CDD" id="cd02966">
    <property type="entry name" value="TlpA_like_family"/>
    <property type="match status" value="1"/>
</dbReference>
<dbReference type="RefSeq" id="WP_136879334.1">
    <property type="nucleotide sequence ID" value="NZ_SWDX01000002.1"/>
</dbReference>